<dbReference type="PANTHER" id="PTHR43798:SF14">
    <property type="entry name" value="SERINE HYDROLASE-LIKE PROTEIN DDB_G0286239"/>
    <property type="match status" value="1"/>
</dbReference>
<sequence>MVNWVSSSAIGGLKRLLIGATLLRGKSSRRQSSVYYSRDSRDIWQVTINTTRRHPVSLVSSFWKPAVAPFYVLNRLSSFTFCKSKMVNSVEAASVAESNGYDNGHSAGQEDLVDSPTLFKEIQIPLSWGHLAAKVWGTPNDHPILALHGWQDNAGTFDKLIPLLPSDLYVVCLDFCGHGLSSHYPKGMMYHYWDHIAHIRLVAEYFGWSRFSILGHSLGGIVGSMFTAISPSMVEKLVMIDIVKPISTPARFQPDKSAKAIESYIQVLKKLEQCPPSYTYEAARERLVQANNGSIDAEAAEVLMCRGTKRHEDGGYYYSRDLRHVIPTVASYTAEQHAEYAKRVHCPLLLITAKGGLIYEDRSVIEDFIKIYRDVSKGGFQHAHVDGTHHVHLVNPENIASIVGKFLSHDAQKSTLEN</sequence>
<dbReference type="Gene3D" id="3.40.50.1820">
    <property type="entry name" value="alpha/beta hydrolase"/>
    <property type="match status" value="1"/>
</dbReference>
<keyword evidence="2 4" id="KW-0378">Hydrolase</keyword>
<evidence type="ECO:0000313" key="5">
    <source>
        <dbReference type="EMBL" id="KZS16160.1"/>
    </source>
</evidence>
<evidence type="ECO:0000256" key="1">
    <source>
        <dbReference type="ARBA" id="ARBA00008645"/>
    </source>
</evidence>
<protein>
    <submittedName>
        <fullName evidence="4 5">Serine hydrolase</fullName>
    </submittedName>
</protein>
<dbReference type="STRING" id="35525.A0A0P6I622"/>
<dbReference type="GO" id="GO:0016787">
    <property type="term" value="F:hydrolase activity"/>
    <property type="evidence" value="ECO:0007669"/>
    <property type="project" value="UniProtKB-KW"/>
</dbReference>
<dbReference type="InterPro" id="IPR029058">
    <property type="entry name" value="AB_hydrolase_fold"/>
</dbReference>
<dbReference type="SUPFAM" id="SSF53474">
    <property type="entry name" value="alpha/beta-Hydrolases"/>
    <property type="match status" value="1"/>
</dbReference>
<dbReference type="EMBL" id="GDIQ01034983">
    <property type="protein sequence ID" value="JAN59754.1"/>
    <property type="molecule type" value="Transcribed_RNA"/>
</dbReference>
<dbReference type="OrthoDB" id="190201at2759"/>
<dbReference type="InterPro" id="IPR050266">
    <property type="entry name" value="AB_hydrolase_sf"/>
</dbReference>
<reference evidence="4" key="1">
    <citation type="submission" date="2015-10" db="EMBL/GenBank/DDBJ databases">
        <title>EvidentialGene: Evidence-directed Construction of Complete mRNA Transcriptomes without Genomes.</title>
        <authorList>
            <person name="Gilbert D.G."/>
        </authorList>
    </citation>
    <scope>NUCLEOTIDE SEQUENCE</scope>
</reference>
<evidence type="ECO:0000256" key="2">
    <source>
        <dbReference type="ARBA" id="ARBA00022801"/>
    </source>
</evidence>
<gene>
    <name evidence="5" type="ORF">APZ42_018146</name>
</gene>
<proteinExistence type="inferred from homology"/>
<dbReference type="Proteomes" id="UP000076858">
    <property type="component" value="Unassembled WGS sequence"/>
</dbReference>
<evidence type="ECO:0000259" key="3">
    <source>
        <dbReference type="Pfam" id="PF00561"/>
    </source>
</evidence>
<dbReference type="Pfam" id="PF00561">
    <property type="entry name" value="Abhydrolase_1"/>
    <property type="match status" value="1"/>
</dbReference>
<evidence type="ECO:0000313" key="6">
    <source>
        <dbReference type="Proteomes" id="UP000076858"/>
    </source>
</evidence>
<reference evidence="5 6" key="2">
    <citation type="submission" date="2016-03" db="EMBL/GenBank/DDBJ databases">
        <title>EvidentialGene: Evidence-directed Construction of Genes on Genomes.</title>
        <authorList>
            <person name="Gilbert D.G."/>
            <person name="Choi J.-H."/>
            <person name="Mockaitis K."/>
            <person name="Colbourne J."/>
            <person name="Pfrender M."/>
        </authorList>
    </citation>
    <scope>NUCLEOTIDE SEQUENCE [LARGE SCALE GENOMIC DNA]</scope>
    <source>
        <strain evidence="5 6">Xinb3</strain>
        <tissue evidence="5">Complete organism</tissue>
    </source>
</reference>
<dbReference type="GO" id="GO:0016020">
    <property type="term" value="C:membrane"/>
    <property type="evidence" value="ECO:0007669"/>
    <property type="project" value="TreeGrafter"/>
</dbReference>
<dbReference type="ESTHER" id="9crus-a0a0p5gvn2">
    <property type="family name" value="SERHL"/>
</dbReference>
<name>A0A0P6I622_9CRUS</name>
<comment type="similarity">
    <text evidence="1">Belongs to the AB hydrolase superfamily.</text>
</comment>
<accession>A0A0P6I622</accession>
<dbReference type="PANTHER" id="PTHR43798">
    <property type="entry name" value="MONOACYLGLYCEROL LIPASE"/>
    <property type="match status" value="1"/>
</dbReference>
<dbReference type="AlphaFoldDB" id="A0A0P6I622"/>
<organism evidence="4">
    <name type="scientific">Daphnia magna</name>
    <dbReference type="NCBI Taxonomy" id="35525"/>
    <lineage>
        <taxon>Eukaryota</taxon>
        <taxon>Metazoa</taxon>
        <taxon>Ecdysozoa</taxon>
        <taxon>Arthropoda</taxon>
        <taxon>Crustacea</taxon>
        <taxon>Branchiopoda</taxon>
        <taxon>Diplostraca</taxon>
        <taxon>Cladocera</taxon>
        <taxon>Anomopoda</taxon>
        <taxon>Daphniidae</taxon>
        <taxon>Daphnia</taxon>
    </lineage>
</organism>
<dbReference type="EMBL" id="LRGB01000753">
    <property type="protein sequence ID" value="KZS16160.1"/>
    <property type="molecule type" value="Genomic_DNA"/>
</dbReference>
<keyword evidence="6" id="KW-1185">Reference proteome</keyword>
<dbReference type="InterPro" id="IPR000073">
    <property type="entry name" value="AB_hydrolase_1"/>
</dbReference>
<feature type="domain" description="AB hydrolase-1" evidence="3">
    <location>
        <begin position="143"/>
        <end position="248"/>
    </location>
</feature>
<evidence type="ECO:0000313" key="4">
    <source>
        <dbReference type="EMBL" id="JAN59754.1"/>
    </source>
</evidence>